<name>A0A9Q0AWH0_9PEZI</name>
<feature type="compositionally biased region" description="Gly residues" evidence="1">
    <location>
        <begin position="44"/>
        <end position="55"/>
    </location>
</feature>
<reference evidence="2" key="1">
    <citation type="submission" date="2019-01" db="EMBL/GenBank/DDBJ databases">
        <title>Colletotrichum abscissum LGMF1257.</title>
        <authorList>
            <person name="Baroncelli R."/>
        </authorList>
    </citation>
    <scope>NUCLEOTIDE SEQUENCE</scope>
    <source>
        <strain evidence="2">Ca142</strain>
    </source>
</reference>
<dbReference type="EMBL" id="SDAQ01000177">
    <property type="protein sequence ID" value="KAI3531908.1"/>
    <property type="molecule type" value="Genomic_DNA"/>
</dbReference>
<dbReference type="OrthoDB" id="10443018at2759"/>
<dbReference type="AlphaFoldDB" id="A0A9Q0AWH0"/>
<evidence type="ECO:0000256" key="1">
    <source>
        <dbReference type="SAM" id="MobiDB-lite"/>
    </source>
</evidence>
<protein>
    <submittedName>
        <fullName evidence="2">Uncharacterized protein</fullName>
    </submittedName>
</protein>
<evidence type="ECO:0000313" key="2">
    <source>
        <dbReference type="EMBL" id="KAI3531908.1"/>
    </source>
</evidence>
<evidence type="ECO:0000313" key="3">
    <source>
        <dbReference type="Proteomes" id="UP001056436"/>
    </source>
</evidence>
<dbReference type="Proteomes" id="UP001056436">
    <property type="component" value="Unassembled WGS sequence"/>
</dbReference>
<accession>A0A9Q0AWH0</accession>
<keyword evidence="3" id="KW-1185">Reference proteome</keyword>
<feature type="region of interest" description="Disordered" evidence="1">
    <location>
        <begin position="1"/>
        <end position="22"/>
    </location>
</feature>
<gene>
    <name evidence="2" type="ORF">CABS02_14014</name>
</gene>
<organism evidence="2 3">
    <name type="scientific">Colletotrichum abscissum</name>
    <dbReference type="NCBI Taxonomy" id="1671311"/>
    <lineage>
        <taxon>Eukaryota</taxon>
        <taxon>Fungi</taxon>
        <taxon>Dikarya</taxon>
        <taxon>Ascomycota</taxon>
        <taxon>Pezizomycotina</taxon>
        <taxon>Sordariomycetes</taxon>
        <taxon>Hypocreomycetidae</taxon>
        <taxon>Glomerellales</taxon>
        <taxon>Glomerellaceae</taxon>
        <taxon>Colletotrichum</taxon>
        <taxon>Colletotrichum acutatum species complex</taxon>
    </lineage>
</organism>
<comment type="caution">
    <text evidence="2">The sequence shown here is derived from an EMBL/GenBank/DDBJ whole genome shotgun (WGS) entry which is preliminary data.</text>
</comment>
<sequence length="80" mass="8442">MMKAVQAGYEGTDSRAGPKKRRERLETMSGTAQQGQFVCVEGPGPQGGLGSGGGSHAHRTSGQARTGLVEERRVGTWLRS</sequence>
<feature type="region of interest" description="Disordered" evidence="1">
    <location>
        <begin position="40"/>
        <end position="80"/>
    </location>
</feature>
<proteinExistence type="predicted"/>